<comment type="function">
    <text evidence="13">Required for the formation of a threonylcarbamoyl group on adenosine at position 37 (t(6)A37) in tRNAs that read codons beginning with adenine.</text>
</comment>
<name>A0A1H6HS19_MAGFU</name>
<keyword evidence="5 13" id="KW-0963">Cytoplasm</keyword>
<evidence type="ECO:0000256" key="2">
    <source>
        <dbReference type="ARBA" id="ARBA00007663"/>
    </source>
</evidence>
<keyword evidence="10 13" id="KW-0067">ATP-binding</keyword>
<keyword evidence="6 13" id="KW-0808">Transferase</keyword>
<evidence type="ECO:0000256" key="1">
    <source>
        <dbReference type="ARBA" id="ARBA00004496"/>
    </source>
</evidence>
<keyword evidence="7 13" id="KW-0819">tRNA processing</keyword>
<dbReference type="NCBIfam" id="TIGR00057">
    <property type="entry name" value="L-threonylcarbamoyladenylate synthase"/>
    <property type="match status" value="1"/>
</dbReference>
<evidence type="ECO:0000259" key="15">
    <source>
        <dbReference type="PROSITE" id="PS51163"/>
    </source>
</evidence>
<dbReference type="PROSITE" id="PS51163">
    <property type="entry name" value="YRDC"/>
    <property type="match status" value="1"/>
</dbReference>
<dbReference type="InterPro" id="IPR017945">
    <property type="entry name" value="DHBP_synth_RibB-like_a/b_dom"/>
</dbReference>
<evidence type="ECO:0000256" key="10">
    <source>
        <dbReference type="ARBA" id="ARBA00022840"/>
    </source>
</evidence>
<dbReference type="OrthoDB" id="9814580at2"/>
<evidence type="ECO:0000256" key="14">
    <source>
        <dbReference type="PIRSR" id="PIRSR004930-1"/>
    </source>
</evidence>
<organism evidence="16 17">
    <name type="scientific">Magnetospirillum fulvum</name>
    <name type="common">Rhodospirillum fulvum</name>
    <dbReference type="NCBI Taxonomy" id="1082"/>
    <lineage>
        <taxon>Bacteria</taxon>
        <taxon>Pseudomonadati</taxon>
        <taxon>Pseudomonadota</taxon>
        <taxon>Alphaproteobacteria</taxon>
        <taxon>Rhodospirillales</taxon>
        <taxon>Rhodospirillaceae</taxon>
        <taxon>Magnetospirillum</taxon>
    </lineage>
</organism>
<dbReference type="InterPro" id="IPR050156">
    <property type="entry name" value="TC-AMP_synthase_SUA5"/>
</dbReference>
<dbReference type="GO" id="GO:0005524">
    <property type="term" value="F:ATP binding"/>
    <property type="evidence" value="ECO:0007669"/>
    <property type="project" value="UniProtKB-UniRule"/>
</dbReference>
<evidence type="ECO:0000256" key="4">
    <source>
        <dbReference type="ARBA" id="ARBA00015492"/>
    </source>
</evidence>
<evidence type="ECO:0000313" key="16">
    <source>
        <dbReference type="EMBL" id="SEH38326.1"/>
    </source>
</evidence>
<keyword evidence="8 13" id="KW-0548">Nucleotidyltransferase</keyword>
<dbReference type="GO" id="GO:0008033">
    <property type="term" value="P:tRNA processing"/>
    <property type="evidence" value="ECO:0007669"/>
    <property type="project" value="UniProtKB-KW"/>
</dbReference>
<sequence>MSDPFPPCPIPPDRLAEAADLLAQGGLVAFPTETVYGLGGDATRESAVAAIFAAKGRPSFNPLISHVASAEAAAALVEFGPLAQALAARFWPGPLTLVLRRRSDSPISLLATAGLDSIAVRVPDHPVALALIRAFGRPLAAPSANRSGAVSPTTAAHVAQSLGDKVGMILDGGPCRVGVESTVLDLTGAVPVLLRPGGIGLDALEAVLGLRPLCPRPDHASSSTPRAPGMLSSHYAPALPVRLEAAEAAPGEALLGFGPGAATLNLSPGGDPTEAAANLFAMLRALDRPDFTGIAVRPIPDAGLGLAINDRLRRAAAPRG</sequence>
<evidence type="ECO:0000256" key="11">
    <source>
        <dbReference type="ARBA" id="ARBA00029774"/>
    </source>
</evidence>
<accession>A0A1H6HS19</accession>
<keyword evidence="17" id="KW-1185">Reference proteome</keyword>
<evidence type="ECO:0000256" key="12">
    <source>
        <dbReference type="ARBA" id="ARBA00048366"/>
    </source>
</evidence>
<comment type="subcellular location">
    <subcellularLocation>
        <location evidence="1 13">Cytoplasm</location>
    </subcellularLocation>
</comment>
<dbReference type="FunFam" id="3.90.870.10:FF:000009">
    <property type="entry name" value="Threonylcarbamoyl-AMP synthase, putative"/>
    <property type="match status" value="1"/>
</dbReference>
<evidence type="ECO:0000256" key="8">
    <source>
        <dbReference type="ARBA" id="ARBA00022695"/>
    </source>
</evidence>
<evidence type="ECO:0000256" key="3">
    <source>
        <dbReference type="ARBA" id="ARBA00012584"/>
    </source>
</evidence>
<comment type="similarity">
    <text evidence="2 13">Belongs to the SUA5 family.</text>
</comment>
<dbReference type="PIRSF" id="PIRSF004930">
    <property type="entry name" value="Tln_factor_SUA5"/>
    <property type="match status" value="1"/>
</dbReference>
<feature type="binding site" evidence="14">
    <location>
        <position position="235"/>
    </location>
    <ligand>
        <name>ATP</name>
        <dbReference type="ChEBI" id="CHEBI:30616"/>
    </ligand>
</feature>
<feature type="binding site" evidence="14">
    <location>
        <position position="57"/>
    </location>
    <ligand>
        <name>ATP</name>
        <dbReference type="ChEBI" id="CHEBI:30616"/>
    </ligand>
</feature>
<feature type="binding site" evidence="14">
    <location>
        <position position="143"/>
    </location>
    <ligand>
        <name>ATP</name>
        <dbReference type="ChEBI" id="CHEBI:30616"/>
    </ligand>
</feature>
<dbReference type="RefSeq" id="WP_074768199.1">
    <property type="nucleotide sequence ID" value="NZ_FNWO01000007.1"/>
</dbReference>
<dbReference type="InterPro" id="IPR006070">
    <property type="entry name" value="Sua5-like_dom"/>
</dbReference>
<protein>
    <recommendedName>
        <fullName evidence="4 13">Threonylcarbamoyl-AMP synthase</fullName>
        <shortName evidence="13">TC-AMP synthase</shortName>
        <ecNumber evidence="3 13">2.7.7.87</ecNumber>
    </recommendedName>
    <alternativeName>
        <fullName evidence="11 13">L-threonylcarbamoyladenylate synthase</fullName>
    </alternativeName>
</protein>
<dbReference type="AlphaFoldDB" id="A0A1H6HS19"/>
<dbReference type="InterPro" id="IPR010923">
    <property type="entry name" value="T(6)A37_SUA5"/>
</dbReference>
<dbReference type="InterPro" id="IPR038385">
    <property type="entry name" value="Sua5/YwlC_C"/>
</dbReference>
<dbReference type="EMBL" id="FNWO01000007">
    <property type="protein sequence ID" value="SEH38326.1"/>
    <property type="molecule type" value="Genomic_DNA"/>
</dbReference>
<dbReference type="GO" id="GO:0061710">
    <property type="term" value="F:L-threonylcarbamoyladenylate synthase"/>
    <property type="evidence" value="ECO:0007669"/>
    <property type="project" value="UniProtKB-EC"/>
</dbReference>
<dbReference type="PANTHER" id="PTHR17490">
    <property type="entry name" value="SUA5"/>
    <property type="match status" value="1"/>
</dbReference>
<proteinExistence type="inferred from homology"/>
<evidence type="ECO:0000256" key="5">
    <source>
        <dbReference type="ARBA" id="ARBA00022490"/>
    </source>
</evidence>
<feature type="binding site" evidence="14">
    <location>
        <position position="181"/>
    </location>
    <ligand>
        <name>L-threonine</name>
        <dbReference type="ChEBI" id="CHEBI:57926"/>
    </ligand>
</feature>
<dbReference type="GO" id="GO:0003725">
    <property type="term" value="F:double-stranded RNA binding"/>
    <property type="evidence" value="ECO:0007669"/>
    <property type="project" value="UniProtKB-UniRule"/>
</dbReference>
<evidence type="ECO:0000313" key="17">
    <source>
        <dbReference type="Proteomes" id="UP000182983"/>
    </source>
</evidence>
<dbReference type="Gene3D" id="3.90.870.10">
    <property type="entry name" value="DHBP synthase"/>
    <property type="match status" value="1"/>
</dbReference>
<dbReference type="GO" id="GO:0005737">
    <property type="term" value="C:cytoplasm"/>
    <property type="evidence" value="ECO:0007669"/>
    <property type="project" value="UniProtKB-SubCell"/>
</dbReference>
<gene>
    <name evidence="16" type="ORF">SAMN04244559_02054</name>
</gene>
<dbReference type="Pfam" id="PF03481">
    <property type="entry name" value="Sua5_C"/>
    <property type="match status" value="1"/>
</dbReference>
<feature type="domain" description="YrdC-like" evidence="15">
    <location>
        <begin position="12"/>
        <end position="199"/>
    </location>
</feature>
<dbReference type="EC" id="2.7.7.87" evidence="3 13"/>
<feature type="binding site" evidence="14">
    <location>
        <position position="61"/>
    </location>
    <ligand>
        <name>ATP</name>
        <dbReference type="ChEBI" id="CHEBI:30616"/>
    </ligand>
</feature>
<evidence type="ECO:0000256" key="6">
    <source>
        <dbReference type="ARBA" id="ARBA00022679"/>
    </source>
</evidence>
<feature type="binding site" evidence="14">
    <location>
        <position position="66"/>
    </location>
    <ligand>
        <name>L-threonine</name>
        <dbReference type="ChEBI" id="CHEBI:57926"/>
    </ligand>
</feature>
<dbReference type="InterPro" id="IPR005145">
    <property type="entry name" value="Sua5_C"/>
</dbReference>
<dbReference type="Gene3D" id="3.40.50.11030">
    <property type="entry name" value="Threonylcarbamoyl-AMP synthase, C-terminal domain"/>
    <property type="match status" value="1"/>
</dbReference>
<evidence type="ECO:0000256" key="9">
    <source>
        <dbReference type="ARBA" id="ARBA00022741"/>
    </source>
</evidence>
<evidence type="ECO:0000256" key="13">
    <source>
        <dbReference type="PIRNR" id="PIRNR004930"/>
    </source>
</evidence>
<dbReference type="GO" id="GO:0006450">
    <property type="term" value="P:regulation of translational fidelity"/>
    <property type="evidence" value="ECO:0007669"/>
    <property type="project" value="TreeGrafter"/>
</dbReference>
<evidence type="ECO:0000256" key="7">
    <source>
        <dbReference type="ARBA" id="ARBA00022694"/>
    </source>
</evidence>
<dbReference type="PANTHER" id="PTHR17490:SF16">
    <property type="entry name" value="THREONYLCARBAMOYL-AMP SYNTHASE"/>
    <property type="match status" value="1"/>
</dbReference>
<dbReference type="Pfam" id="PF01300">
    <property type="entry name" value="Sua5_yciO_yrdC"/>
    <property type="match status" value="1"/>
</dbReference>
<feature type="binding site" evidence="14">
    <location>
        <position position="141"/>
    </location>
    <ligand>
        <name>L-threonine</name>
        <dbReference type="ChEBI" id="CHEBI:57926"/>
    </ligand>
</feature>
<dbReference type="GO" id="GO:0000049">
    <property type="term" value="F:tRNA binding"/>
    <property type="evidence" value="ECO:0007669"/>
    <property type="project" value="TreeGrafter"/>
</dbReference>
<feature type="binding site" evidence="14">
    <location>
        <position position="195"/>
    </location>
    <ligand>
        <name>ATP</name>
        <dbReference type="ChEBI" id="CHEBI:30616"/>
    </ligand>
</feature>
<feature type="binding site" evidence="14">
    <location>
        <position position="151"/>
    </location>
    <ligand>
        <name>ATP</name>
        <dbReference type="ChEBI" id="CHEBI:30616"/>
    </ligand>
</feature>
<dbReference type="Proteomes" id="UP000182983">
    <property type="component" value="Unassembled WGS sequence"/>
</dbReference>
<keyword evidence="9 13" id="KW-0547">Nucleotide-binding</keyword>
<comment type="catalytic activity">
    <reaction evidence="12 13">
        <text>L-threonine + hydrogencarbonate + ATP = L-threonylcarbamoyladenylate + diphosphate + H2O</text>
        <dbReference type="Rhea" id="RHEA:36407"/>
        <dbReference type="ChEBI" id="CHEBI:15377"/>
        <dbReference type="ChEBI" id="CHEBI:17544"/>
        <dbReference type="ChEBI" id="CHEBI:30616"/>
        <dbReference type="ChEBI" id="CHEBI:33019"/>
        <dbReference type="ChEBI" id="CHEBI:57926"/>
        <dbReference type="ChEBI" id="CHEBI:73682"/>
        <dbReference type="EC" id="2.7.7.87"/>
    </reaction>
</comment>
<feature type="binding site" evidence="14">
    <location>
        <position position="121"/>
    </location>
    <ligand>
        <name>L-threonine</name>
        <dbReference type="ChEBI" id="CHEBI:57926"/>
    </ligand>
</feature>
<reference evidence="17" key="1">
    <citation type="submission" date="2016-10" db="EMBL/GenBank/DDBJ databases">
        <authorList>
            <person name="Varghese N."/>
            <person name="Submissions S."/>
        </authorList>
    </citation>
    <scope>NUCLEOTIDE SEQUENCE [LARGE SCALE GENOMIC DNA]</scope>
    <source>
        <strain evidence="17">DSM 13234</strain>
    </source>
</reference>
<feature type="binding site" evidence="14">
    <location>
        <position position="34"/>
    </location>
    <ligand>
        <name>L-threonine</name>
        <dbReference type="ChEBI" id="CHEBI:57926"/>
    </ligand>
</feature>
<dbReference type="SUPFAM" id="SSF55821">
    <property type="entry name" value="YrdC/RibB"/>
    <property type="match status" value="1"/>
</dbReference>